<feature type="region of interest" description="Disordered" evidence="1">
    <location>
        <begin position="60"/>
        <end position="79"/>
    </location>
</feature>
<sequence length="93" mass="10489">MLTIMNLSPLKSPWAQCSIWLHMISKRAIGVVQIQTNWIQQGITTSSTLALIPPEKQKKRKVLQKEEDDNNLPDSARSSFSLALKESGEEIQI</sequence>
<protein>
    <submittedName>
        <fullName evidence="2">Uncharacterized protein</fullName>
    </submittedName>
</protein>
<evidence type="ECO:0000313" key="2">
    <source>
        <dbReference type="EMBL" id="VFU53139.1"/>
    </source>
</evidence>
<proteinExistence type="predicted"/>
<name>A0A6N2MJ03_SALVM</name>
<accession>A0A6N2MJ03</accession>
<organism evidence="2">
    <name type="scientific">Salix viminalis</name>
    <name type="common">Common osier</name>
    <name type="synonym">Basket willow</name>
    <dbReference type="NCBI Taxonomy" id="40686"/>
    <lineage>
        <taxon>Eukaryota</taxon>
        <taxon>Viridiplantae</taxon>
        <taxon>Streptophyta</taxon>
        <taxon>Embryophyta</taxon>
        <taxon>Tracheophyta</taxon>
        <taxon>Spermatophyta</taxon>
        <taxon>Magnoliopsida</taxon>
        <taxon>eudicotyledons</taxon>
        <taxon>Gunneridae</taxon>
        <taxon>Pentapetalae</taxon>
        <taxon>rosids</taxon>
        <taxon>fabids</taxon>
        <taxon>Malpighiales</taxon>
        <taxon>Salicaceae</taxon>
        <taxon>Saliceae</taxon>
        <taxon>Salix</taxon>
    </lineage>
</organism>
<gene>
    <name evidence="2" type="ORF">SVIM_LOCUS368383</name>
</gene>
<evidence type="ECO:0000256" key="1">
    <source>
        <dbReference type="SAM" id="MobiDB-lite"/>
    </source>
</evidence>
<reference evidence="2" key="1">
    <citation type="submission" date="2019-03" db="EMBL/GenBank/DDBJ databases">
        <authorList>
            <person name="Mank J."/>
            <person name="Almeida P."/>
        </authorList>
    </citation>
    <scope>NUCLEOTIDE SEQUENCE</scope>
    <source>
        <strain evidence="2">78183</strain>
    </source>
</reference>
<dbReference type="AlphaFoldDB" id="A0A6N2MJ03"/>
<dbReference type="EMBL" id="CAADRP010001818">
    <property type="protein sequence ID" value="VFU53139.1"/>
    <property type="molecule type" value="Genomic_DNA"/>
</dbReference>